<feature type="region of interest" description="Disordered" evidence="1">
    <location>
        <begin position="1530"/>
        <end position="1554"/>
    </location>
</feature>
<feature type="domain" description="VWFA" evidence="2">
    <location>
        <begin position="6479"/>
        <end position="6682"/>
    </location>
</feature>
<dbReference type="KEGG" id="vos:KNV97_09200"/>
<feature type="compositionally biased region" description="Polar residues" evidence="1">
    <location>
        <begin position="4238"/>
        <end position="4258"/>
    </location>
</feature>
<feature type="compositionally biased region" description="Polar residues" evidence="1">
    <location>
        <begin position="4130"/>
        <end position="4146"/>
    </location>
</feature>
<feature type="compositionally biased region" description="Polar residues" evidence="1">
    <location>
        <begin position="2618"/>
        <end position="2635"/>
    </location>
</feature>
<feature type="region of interest" description="Disordered" evidence="1">
    <location>
        <begin position="4555"/>
        <end position="4580"/>
    </location>
</feature>
<proteinExistence type="predicted"/>
<feature type="compositionally biased region" description="Polar residues" evidence="1">
    <location>
        <begin position="3158"/>
        <end position="3176"/>
    </location>
</feature>
<dbReference type="InterPro" id="IPR006626">
    <property type="entry name" value="PbH1"/>
</dbReference>
<feature type="region of interest" description="Disordered" evidence="1">
    <location>
        <begin position="4448"/>
        <end position="4480"/>
    </location>
</feature>
<feature type="region of interest" description="Disordered" evidence="1">
    <location>
        <begin position="4665"/>
        <end position="4694"/>
    </location>
</feature>
<feature type="compositionally biased region" description="Polar residues" evidence="1">
    <location>
        <begin position="4022"/>
        <end position="4040"/>
    </location>
</feature>
<feature type="compositionally biased region" description="Polar residues" evidence="1">
    <location>
        <begin position="4562"/>
        <end position="4580"/>
    </location>
</feature>
<feature type="region of interest" description="Disordered" evidence="1">
    <location>
        <begin position="2073"/>
        <end position="2096"/>
    </location>
</feature>
<feature type="compositionally biased region" description="Polar residues" evidence="1">
    <location>
        <begin position="2507"/>
        <end position="2526"/>
    </location>
</feature>
<evidence type="ECO:0000259" key="2">
    <source>
        <dbReference type="PROSITE" id="PS50234"/>
    </source>
</evidence>
<feature type="region of interest" description="Disordered" evidence="1">
    <location>
        <begin position="1965"/>
        <end position="1986"/>
    </location>
</feature>
<feature type="compositionally biased region" description="Polar residues" evidence="1">
    <location>
        <begin position="1214"/>
        <end position="1233"/>
    </location>
</feature>
<feature type="compositionally biased region" description="Polar residues" evidence="1">
    <location>
        <begin position="2834"/>
        <end position="2851"/>
    </location>
</feature>
<feature type="compositionally biased region" description="Polar residues" evidence="1">
    <location>
        <begin position="1967"/>
        <end position="1986"/>
    </location>
</feature>
<feature type="region of interest" description="Disordered" evidence="1">
    <location>
        <begin position="4124"/>
        <end position="4146"/>
    </location>
</feature>
<dbReference type="Pfam" id="PF17963">
    <property type="entry name" value="Big_9"/>
    <property type="match status" value="1"/>
</dbReference>
<feature type="compositionally biased region" description="Polar residues" evidence="1">
    <location>
        <begin position="4994"/>
        <end position="5013"/>
    </location>
</feature>
<feature type="region of interest" description="Disordered" evidence="1">
    <location>
        <begin position="992"/>
        <end position="1013"/>
    </location>
</feature>
<feature type="compositionally biased region" description="Polar residues" evidence="1">
    <location>
        <begin position="4778"/>
        <end position="4796"/>
    </location>
</feature>
<protein>
    <submittedName>
        <fullName evidence="4">Ig-like domain-containing protein</fullName>
    </submittedName>
</protein>
<feature type="region of interest" description="Disordered" evidence="1">
    <location>
        <begin position="3800"/>
        <end position="3824"/>
    </location>
</feature>
<feature type="region of interest" description="Disordered" evidence="1">
    <location>
        <begin position="5205"/>
        <end position="5226"/>
    </location>
</feature>
<dbReference type="InterPro" id="IPR001343">
    <property type="entry name" value="Hemolysn_Ca-bd"/>
</dbReference>
<dbReference type="SMART" id="SM00327">
    <property type="entry name" value="VWA"/>
    <property type="match status" value="1"/>
</dbReference>
<feature type="compositionally biased region" description="Polar residues" evidence="1">
    <location>
        <begin position="2399"/>
        <end position="2422"/>
    </location>
</feature>
<dbReference type="PROSITE" id="PS00018">
    <property type="entry name" value="EF_HAND_1"/>
    <property type="match status" value="2"/>
</dbReference>
<reference evidence="4" key="1">
    <citation type="submission" date="2021-06" db="EMBL/GenBank/DDBJ databases">
        <title>Vibrio nov. sp., novel gut bacterium isolated from Yellow Sea oyster.</title>
        <authorList>
            <person name="Muhammad N."/>
            <person name="Nguyen T.H."/>
            <person name="Lee Y.-J."/>
            <person name="Ko J."/>
            <person name="Kim S.-G."/>
        </authorList>
    </citation>
    <scope>NUCLEOTIDE SEQUENCE</scope>
    <source>
        <strain evidence="4">OG9-811</strain>
    </source>
</reference>
<feature type="compositionally biased region" description="Polar residues" evidence="1">
    <location>
        <begin position="4346"/>
        <end position="4362"/>
    </location>
</feature>
<feature type="compositionally biased region" description="Polar residues" evidence="1">
    <location>
        <begin position="3482"/>
        <end position="3500"/>
    </location>
</feature>
<name>A0A975UAV4_9VIBR</name>
<feature type="region of interest" description="Disordered" evidence="1">
    <location>
        <begin position="4988"/>
        <end position="5013"/>
    </location>
</feature>
<feature type="region of interest" description="Disordered" evidence="1">
    <location>
        <begin position="1316"/>
        <end position="1348"/>
    </location>
</feature>
<feature type="compositionally biased region" description="Polar residues" evidence="1">
    <location>
        <begin position="3047"/>
        <end position="3068"/>
    </location>
</feature>
<feature type="compositionally biased region" description="Polar residues" evidence="1">
    <location>
        <begin position="1322"/>
        <end position="1341"/>
    </location>
</feature>
<feature type="compositionally biased region" description="Polar residues" evidence="1">
    <location>
        <begin position="5210"/>
        <end position="5226"/>
    </location>
</feature>
<dbReference type="EMBL" id="CP076643">
    <property type="protein sequence ID" value="QXO18429.1"/>
    <property type="molecule type" value="Genomic_DNA"/>
</dbReference>
<feature type="region of interest" description="Disordered" evidence="1">
    <location>
        <begin position="5094"/>
        <end position="5120"/>
    </location>
</feature>
<feature type="region of interest" description="Disordered" evidence="1">
    <location>
        <begin position="1424"/>
        <end position="1448"/>
    </location>
</feature>
<feature type="region of interest" description="Disordered" evidence="1">
    <location>
        <begin position="3476"/>
        <end position="3500"/>
    </location>
</feature>
<feature type="region of interest" description="Disordered" evidence="1">
    <location>
        <begin position="2180"/>
        <end position="2209"/>
    </location>
</feature>
<feature type="compositionally biased region" description="Polar residues" evidence="1">
    <location>
        <begin position="3590"/>
        <end position="3608"/>
    </location>
</feature>
<dbReference type="GO" id="GO:0005509">
    <property type="term" value="F:calcium ion binding"/>
    <property type="evidence" value="ECO:0007669"/>
    <property type="project" value="InterPro"/>
</dbReference>
<feature type="region of interest" description="Disordered" evidence="1">
    <location>
        <begin position="2393"/>
        <end position="2425"/>
    </location>
</feature>
<feature type="region of interest" description="Disordered" evidence="1">
    <location>
        <begin position="4232"/>
        <end position="4264"/>
    </location>
</feature>
<dbReference type="SMART" id="SM00710">
    <property type="entry name" value="PbH1"/>
    <property type="match status" value="35"/>
</dbReference>
<feature type="region of interest" description="Disordered" evidence="1">
    <location>
        <begin position="3692"/>
        <end position="3716"/>
    </location>
</feature>
<feature type="compositionally biased region" description="Polar residues" evidence="1">
    <location>
        <begin position="3806"/>
        <end position="3824"/>
    </location>
</feature>
<feature type="compositionally biased region" description="Polar residues" evidence="1">
    <location>
        <begin position="4670"/>
        <end position="4690"/>
    </location>
</feature>
<feature type="compositionally biased region" description="Polar residues" evidence="1">
    <location>
        <begin position="2183"/>
        <end position="2206"/>
    </location>
</feature>
<organism evidence="4 5">
    <name type="scientific">Vibrio ostreae</name>
    <dbReference type="NCBI Taxonomy" id="2841925"/>
    <lineage>
        <taxon>Bacteria</taxon>
        <taxon>Pseudomonadati</taxon>
        <taxon>Pseudomonadota</taxon>
        <taxon>Gammaproteobacteria</taxon>
        <taxon>Vibrionales</taxon>
        <taxon>Vibrionaceae</taxon>
        <taxon>Vibrio</taxon>
    </lineage>
</organism>
<dbReference type="PROSITE" id="PS00330">
    <property type="entry name" value="HEMOLYSIN_CALCIUM"/>
    <property type="match status" value="3"/>
</dbReference>
<dbReference type="InterPro" id="IPR002126">
    <property type="entry name" value="Cadherin-like_dom"/>
</dbReference>
<feature type="compositionally biased region" description="Polar residues" evidence="1">
    <location>
        <begin position="2942"/>
        <end position="2962"/>
    </location>
</feature>
<feature type="compositionally biased region" description="Polar residues" evidence="1">
    <location>
        <begin position="674"/>
        <end position="691"/>
    </location>
</feature>
<accession>A0A975UAV4</accession>
<feature type="region of interest" description="Disordered" evidence="1">
    <location>
        <begin position="4880"/>
        <end position="4912"/>
    </location>
</feature>
<dbReference type="NCBIfam" id="NF012196">
    <property type="entry name" value="Ig_like_ice"/>
    <property type="match status" value="3"/>
</dbReference>
<feature type="compositionally biased region" description="Polar residues" evidence="1">
    <location>
        <begin position="2078"/>
        <end position="2096"/>
    </location>
</feature>
<feature type="region of interest" description="Disordered" evidence="1">
    <location>
        <begin position="2504"/>
        <end position="2526"/>
    </location>
</feature>
<dbReference type="InterPro" id="IPR018511">
    <property type="entry name" value="Hemolysin-typ_Ca-bd_CS"/>
</dbReference>
<feature type="region of interest" description="Disordered" evidence="1">
    <location>
        <begin position="2829"/>
        <end position="2851"/>
    </location>
</feature>
<feature type="region of interest" description="Disordered" evidence="1">
    <location>
        <begin position="2721"/>
        <end position="2744"/>
    </location>
</feature>
<feature type="compositionally biased region" description="Polar residues" evidence="1">
    <location>
        <begin position="1106"/>
        <end position="1125"/>
    </location>
</feature>
<feature type="region of interest" description="Disordered" evidence="1">
    <location>
        <begin position="2614"/>
        <end position="2635"/>
    </location>
</feature>
<feature type="region of interest" description="Disordered" evidence="1">
    <location>
        <begin position="3585"/>
        <end position="3608"/>
    </location>
</feature>
<feature type="compositionally biased region" description="Polar residues" evidence="1">
    <location>
        <begin position="2726"/>
        <end position="2744"/>
    </location>
</feature>
<feature type="region of interest" description="Disordered" evidence="1">
    <location>
        <begin position="669"/>
        <end position="691"/>
    </location>
</feature>
<feature type="region of interest" description="Disordered" evidence="1">
    <location>
        <begin position="4340"/>
        <end position="4362"/>
    </location>
</feature>
<feature type="region of interest" description="Disordered" evidence="1">
    <location>
        <begin position="4015"/>
        <end position="4040"/>
    </location>
</feature>
<feature type="region of interest" description="Disordered" evidence="1">
    <location>
        <begin position="897"/>
        <end position="916"/>
    </location>
</feature>
<feature type="compositionally biased region" description="Polar residues" evidence="1">
    <location>
        <begin position="998"/>
        <end position="1013"/>
    </location>
</feature>
<feature type="compositionally biased region" description="Polar residues" evidence="1">
    <location>
        <begin position="3698"/>
        <end position="3716"/>
    </location>
</feature>
<gene>
    <name evidence="4" type="ORF">KNV97_09200</name>
</gene>
<feature type="compositionally biased region" description="Polar residues" evidence="1">
    <location>
        <begin position="1535"/>
        <end position="1554"/>
    </location>
</feature>
<feature type="region of interest" description="Disordered" evidence="1">
    <location>
        <begin position="4771"/>
        <end position="4796"/>
    </location>
</feature>
<dbReference type="InterPro" id="IPR018247">
    <property type="entry name" value="EF_Hand_1_Ca_BS"/>
</dbReference>
<feature type="region of interest" description="Disordered" evidence="1">
    <location>
        <begin position="3258"/>
        <end position="3284"/>
    </location>
</feature>
<feature type="domain" description="Cadherin" evidence="3">
    <location>
        <begin position="5727"/>
        <end position="5861"/>
    </location>
</feature>
<feature type="region of interest" description="Disordered" evidence="1">
    <location>
        <begin position="560"/>
        <end position="584"/>
    </location>
</feature>
<dbReference type="InterPro" id="IPR002035">
    <property type="entry name" value="VWF_A"/>
</dbReference>
<evidence type="ECO:0000313" key="4">
    <source>
        <dbReference type="EMBL" id="QXO18429.1"/>
    </source>
</evidence>
<dbReference type="GO" id="GO:0016020">
    <property type="term" value="C:membrane"/>
    <property type="evidence" value="ECO:0007669"/>
    <property type="project" value="InterPro"/>
</dbReference>
<feature type="region of interest" description="Disordered" evidence="1">
    <location>
        <begin position="6340"/>
        <end position="6360"/>
    </location>
</feature>
<dbReference type="Pfam" id="PF00353">
    <property type="entry name" value="HemolysinCabind"/>
    <property type="match status" value="2"/>
</dbReference>
<dbReference type="Proteomes" id="UP000694232">
    <property type="component" value="Chromosome 1"/>
</dbReference>
<evidence type="ECO:0000256" key="1">
    <source>
        <dbReference type="SAM" id="MobiDB-lite"/>
    </source>
</evidence>
<feature type="region of interest" description="Disordered" evidence="1">
    <location>
        <begin position="1208"/>
        <end position="1233"/>
    </location>
</feature>
<feature type="region of interest" description="Disordered" evidence="1">
    <location>
        <begin position="1103"/>
        <end position="1132"/>
    </location>
</feature>
<feature type="region of interest" description="Disordered" evidence="1">
    <location>
        <begin position="3152"/>
        <end position="3176"/>
    </location>
</feature>
<dbReference type="InterPro" id="IPR049826">
    <property type="entry name" value="Ig-like_ice"/>
</dbReference>
<feature type="region of interest" description="Disordered" evidence="1">
    <location>
        <begin position="2934"/>
        <end position="2968"/>
    </location>
</feature>
<feature type="compositionally biased region" description="Polar residues" evidence="1">
    <location>
        <begin position="566"/>
        <end position="584"/>
    </location>
</feature>
<evidence type="ECO:0000313" key="5">
    <source>
        <dbReference type="Proteomes" id="UP000694232"/>
    </source>
</evidence>
<feature type="region of interest" description="Disordered" evidence="1">
    <location>
        <begin position="3044"/>
        <end position="3068"/>
    </location>
</feature>
<sequence>MGLNSLVTSGILSANQMIVIDPTGNVRMATVGERLPQGTVIVQIGNDVDDDAAVQAQLVDANNMPQDITDDVAQIFAALEEGQDPTQVDGDLAPAAGGVLSSAVTDSATIDRTDIQIIATTNFDTTGLESLGLSQTQSLALTNLVAADAADITLAVAGTVTVDPIADDGVINFDESESTITVSGAATGGDISEGDTVSMLINGTSYTTTVDADGNWSVDVAGSDLANDTEFDVTVTSSNADGSTVESSATSTHTVDLSADQGTVSINPITDDNTINSDESTGRVTVSGTATGGDIAEGDSVSMVINGTEYTTTVNDDGSWSVDVDGDDLVNDSEFDVVVTSTDDAGNTVASSATANSSVDLTADAGTVTVNPITDDNTINSDERTGRVTVSGTATGGDIAEGDSVSMAINGSEYRTTVNDDGSWSVDVDGDDLVNGSEFDVVVISDDEAGNTVESSTTANYEVDQSAPENNDGSNSINFVDGGDELLSRSEASSVTLTGKVEADATVMGITITDGDTTLTVAAADITVDADGNVSVIGQNLSGLNDGELTVTMNVTDAAGNPGAVTDTTQLDQSAPENNDGSNSINFVDGGDELLSRSEASSVTLTGKVEADATVTGITITDGDTMLTVAAADITVDADGNVSVTGQDLSDLNDGELTVTMSVTDAAGNPGAVTDTTKLDQSAPTNNDGNNSIAFNDGGDELLSRSEASSVALTGKVEADATVTGMTITDGTTTLTVNSDDITVDADGNVSVTGQDLSGLNDGELTVTMSVTDAAGNPGAVTDTTELDQSAPENNDGSNSINFVDGGDELLSRSQASSVTLTGKVEADATVTGMTITDGTTTLTVDSDDISVDADGNVLVIGQDLSGLNDGELTVIMNVTDAAGNPGAVADTTELDQSAPTNNDGSNSIAFNDGGDELLSRSEATSVTLTGKVEADATVTAITITDGTTTLTVNSDDITVDAEGNVSVIGQDLSGLNDGELTVTMSVTDAAGNPGAVTDTTQLDQSAPTNNDGSNRIVFDDGGDELLSGSEATSVTLTGKVEADATVTAITITDGTTTLTVDSDDISVDSEGNVSVIGQDLSALNDGELTVTMNVTDAAGNPGAVTDTTKLDQSAPTNNDGSNSIAFDDGGDELLSRSEASSVTLTGKVEADATVTDITITDGDTTLTVNASDISVDADGNVSVAGQDLSGLNDGELTVTMTVTDAAGNPGAVTDTTELDQSAPTNNDGSNSINFVDGGDELLSRSEASSVTLTGKVEADATVTGITITDGTTTLTVNSDDITVDADGNVSVRGQDLSGLNDGELTVTMNVTDAAGNPGAVTDTTELDQSAPTNNDGSNSIAFDDGGDELLSRSEASSVTLTGKVEADATVTDISITDGDTTLTVAAADITVDADGNVSVRGQDLSGLNDGELTVTMNVTDAAGNPGAVTDTTKLDQSAPENNDGSNSINFVDGGDELLSRSEATSVTLTGKVEADATVTDISITDGDTTLTVAAADITVDADGNVSVRGQDLSGLNDGELTVTMSVTDAAGNPGTVTDTTELDQSAPENNDGSNRINFVDGGDELLSRSEASSVTLTGKVEADATVTGITITDGTITLTVNSEDITVDADGNVSVRGQDLSGLNDGELTVTMNVTDAAGNPGAVTDTTQLDQSAPANNDGSNSINFVDGGDELLSRSEASSVTLTGKVEADATVTGITITDGDTTLTVAAADITVDANGNVSVAGQDLSGLNDGELTVTMNVTDAAGNPGAVTDTTELDQSAPENNDGSNSINFVDGGDELLSRSEASSVTLTGKVEADATVTGITITDGTITLTVNSDDITVDADGNVSVAGQNLSGLNDGELTVTMTVTDAAGNPGAVTDTTELDQRAPENNDGSNSINFVDGGDELLSRSEASSVTLTGKVEADATVTGMTITDGDTTLTVAAADITVDADGNVSVSGQDLSGLNDGELTVTMNVTDAAGNPGTVTDTTELDQSAPTNNDGRNSIAFNDGGDELLSRSEASSVTLTGKVEADATVTGITITDGDTTLTVAAADISVDANGNVSVTGQDLSGLNDGELIVTMNVTDAAGNPGAVTDTTKLDQSAPENNDGSNSINFVDGGDELLSRSEATSVTLTGKVEADATVTAITITDGDTTLTVAAADITVDADGNVSVIGQNLSGLNDGELTVTMNVTDAAGNPGTVTDTTELDQSAPTNNDGSNSIAFNDGGDELLSRSEASSVTLTGKVEADATVTGMTITDGTTTLTVNSDDITVDADGNVSVTGQDLSGLNDGELTVTMNVTDAAGNPGAVIDTTKLDQSAPENNDGSNSINFVDGGDELLSSSEASSVTLTGKVEADATVTGITITDGMTTLTVDSDDISVDADGNVSVAGQDLSGLNDGELTVTMNVTDAAGNPGTVTDTTQLDQSEPTNNDGSNSIAFNDGGDELLSSSEASSVTLTGKVEADATVTGITITDGDTTLTVNASDISVDTEGNVSVAGQNLSGLNDGELTVTMNVTDAAGNPGTVTDTTELDQSAPTNNDGSNRINFVDGGDELLSRSEATSVTLTGKVEADATVTGITITDGDTTLTVNASDISVDADGNVSVSGQNLSGLNDGELTVTMNVTDAAGNPGLVTDTTELDQSAPTNNDGDNSIAFNDGGDELLSSSEASSVTLTGKVEADATVTGISITDGDTTLTVNASDISVDTDGNVSVTGQNLSGLNDGELTVTMNVTDAAGNPGAVTDTTQLDQSAPTNNDGSNSIAFDDGGDELLSRSEATSVTLTGKVEADATVTGITITDGTTTLTVDSDDISVDADGNVSVIGQDLSALNDGELIVTMNVTDAAGNPGAVTDTTELDQSAPTNNDGSNSINFVDGGDELLSRSEATSVTLTGKVEADATVTGITITDGASTLTVNSDDITVDADGNVSVSGQDLSTLNDGELTVTMNVTDAAGNPGAVTDTTKLDQSAPENNDGSNSIAFNDGGDELLSSSEATSVTLTGKVEADATVNGINITDGDTTLTVNASDISVDADGNVSVSGQDLSALNDGELTVTMNVTDAAGNPGSVTDTTKLDQSAPTNNDGSNSINFVDGGDELLSRSEATSVTLTGKVEVDATVTGITITDGDTTLTVNASDISVDADGNVSVAGQNLSGLNDGELTVAMNVTDAAGNPGAVTDTTQLDQSAPENNDGSNSINFVDGGDELLSRSEATSVTLTGKVEADATITGMTITDGDTTLTVNASDISVDADGNVSVIGQDLSGLNDGELTVTMNVTDAAGNPGSVTDTTELDQRAPENNDGSNSINFVDGGDELLSSSEATSVTLIGKVEADATVTGMTITDGTTTLTVNSDDISVDAEGIVSVAGQNLSGLNDGELTVTMNVTDAAGNPGIVTDTTKLDQSAPTNNDGSNRINFVDGGDELLSSSEATSVTLTGKVEAGATVTGITITDGTITLTVNSDDITVDADGNVSVTGQDLSDLNDGELTVTMSVTDAAGNPGAVTDTTQLDQSAPNNNDGSNSINFVDGGDELLSRSEASSVTLTGKVEADATVTGITITDGDTTLTVAAADITVDADGNVSVIGQDLSALNDGELTVTMNVTDVAGNPGAVTDTTELDQSAPTNNDGSNSINFVDGGDELLSSSEASSVTLTGKVEADATVTGITITDGMTTLTVDSDDITVDADGNVSVSGQNLSGLNDGELTVTMNVTDAAGNPGAVTDTTELDQSAPENNDGSNSINFVDGGDELLSRSEASSVTLTGKVEADATVTGITITDGTTTLTVNSDDITVDADGIVSVAGQDLSGLNDGELTVTMNVTDAAGNPGALTDTTKLDQSAPENNDGSNSINFVDGGDELLSRSEATSVTLTGKVEADATVTGITITDGTTTLTVNSNDITVDADGNVSVIGQDLSGLNDGELTVILNVTDAAGNPGAVTDTTQLDQSAPINNDGSNSIAFNDGGDELLSRSEASSVTLTGKVEADATVTAITITDGTTTLTVDSDDISVDSEGNVSVAGQDLSGLNDGELTVTMNVTDAAGNPGAVTDTTELDQSAPENNDGSNSINFVDGGDELLSRSEATSVTLTGKVEADATVTAITITDGDTTLTVAAADITVDADGNVSVIGQNLSGLNDGELTVTMNVTDAAGNPGAVTDTTQLDQSAPENNDGSNRINFVDGGDELLSSSEASSVTLTGKVEADATVTGITITDGTITLTVNSDDITVDADGNVSVAGQNLSGLNDGELTVTMTVTDAAGNPGAVTDTTKLDQSAPENNDGDNSIAFNDGGDELLSRSEATSVTLTGKVEADATVTGMTITDGDTTLTVAAADITVDADGNVSVSGQDLSGLNDGELTVTMSVTDAAGNPGAVTDTTQLDQSAPENNDGSNRINFVDGGDELLSSSEASSVTLTGKVEADATVTGITITDGTITLTVNSDDITVDADGNVSVAGQNLSGLNDGELTVTMTVTDAAGNPGAVTDTTKLDQSAPENNDGDNSIAFNDGGDELLSRSEATSVTLTGKVEADATVTGMTITDGDTTLTVAAADITVDADGNVSVSGQDLSGLNDGELTVTMSVTDAAGNPGAVTDTTELDQSAPENNDGSNSINFVDGGDELLSSSEASSVTLTGKVEADATVTGMTITDGTTTLTVNSNDITVDADGNVSVIGQDLSALNDGELTVTMNVTDVAGNPGAVTDTTELDQSAPTNNDGSNSIAFNDGGDELLSRSEAISVTLTGKVEADATVTGITITDGTTTLTVDSDDITVDADGNVSVTGQDLSGLNDGELTVTMSVTDAAGNPGAVTDTTELDQSAPENNDGSNSINFVDGGDELLSRSEATSVTLTGKVEADATVTGMTITDGTTTLTVNSDDITVDADGNVSVTGQDLSGLNDGELTVTMNVTDAAGNPGLVTDTSELDQSAPENNDGDNSIAFDDGGDELLSRSEATSVTLSGKVEADATVTGITITDGTTTLTVDSDDISVDADGNVSVAGQDLSGLNDGELTVTMTVTDAAGNPGAVTDTTELDQSAPTNNDGSNSINFVDGGDELLSRSEATSVTLTGKVEADATVTGITITDGTTTLTVNSNDITVDADGNVSVTGQDLSDLNDGELTVTMSVTDAAGNPGAVTDTTKLDQSAPTNNDGSNSINFVDGGDELLSRSEASSVTLTGKVEADATVTGITITDGDTTLTVNASDISVDADGNVSVSGQNLSGLNDGELTVTMNVTDAAGNPGAVTDTTELDQSAPTNNDGDNSIAFNDGGDELLSSSEASSVTLTGKVEADATVTGITITDGDTTLTVAAADITVDANGNVSVTGQDLSGLNDGELTVTMNVTDAAGNPGAVTDTTELDQTGPSPIANSIVFEDGGDNFVNSDEASSVDLSGEVEAGHRVSRIVISDGNAEHDIVVADEDILVAADGTVTVADQDLSGFNEGTLTVTMTVVDPAGNDLAVTDTTVLDLTFATAGNATNDDAVTKEDTAITVDVLANDSDSTYSGELTLVAGSVSLAEGFENAGTVAIVNNQIVFTPANNFSGEDIVVNYTAMDAEGNTANATLTLDVTPVADAPKFEDSAVNSNPGDGLTIETWTGVYPEDSQGNWDGSGVSADRLEAVVRAYVSGSATADSYNSSTIQTVTGSTYSGQGTLTVISGFIYLEANTVYAFGGQADDSLYVKVGSDIDASATWGTGAQVSGDTVTVEESGYYPIEIAHHNEHADGSYEVNITANGVTSSLSTEHFSLFSDMDAIVASGIRLAGTVSDEQGNLDHYIAYLVNEGDEDTSIPLTSFTVDVTDDSETITEVTVTGAPVGTVLTDGTNTITFVTEGQVISVKDFDFENMSLTPPQDFNGTINLTLTATSTEGELAAVESEQSATATKQISVEVHSVNDAPELENITSVSVSEEGLPGGNPDTNGSVDTTDNKQASGTFDVSDADGDALVLSLSSSASLTSGGEDVVWLWDTDSNTLIGYVGEIGGDDYQSVVTVTLTEPQAGSTQWSYSVELQAPLDHPDTNSEDVVDFNVTLAVSDGQTVTQGTINIAVEDDSPIAGYSPSQALTINNIPDILVGEFNLSNYSPAANQGFTISAKSFASDNDLTLVDGTVTSSHEGIGVSGPSPYHRLDNEVDYRELGGEGASEEIIITLDEGTVAYGFNVDFGYFYGGEKESGEVEFWRDGVLISTQSFESEDDGGNQSADFVLAKDGGFDKVVIRATDNGVGNHSDNSDFTIKSIEFLGSDTTEPQSIAYGSGQVDVDWGADGAGSISLGFNDADWVNSSNVTIVTNGNRTNTITGEGIDGSLVFRLEFTPATGQWEFYQYQAMSATDGDTDINFTVYATDGDGDITLGGFAVTPLTPPTVSNLMLTVSEEGLDIGIADSSLDQPNHGTTDSVTDEGDVTFTGQGTLSLGKPDESLTSNGHTIHWQLSTDGQTLSGSANGSQVIEVVVDSDGHVSTKLFGAIDHPQGADSLTVNVPVTATNGVGSTSGNIAVVIEDDAPVAQEIVQVAESEVKQGANVQLMLDLSGSMAGERLTVMKASVTELLHQYEQLGETRVQLITFNDSAKVESESYGKGQHKYTTYWLSVDEALEKISKLGTGGQTDYDDALDKAERFWASSGRLDNATNVSYFLSDGEPTGEDRHWLDLFRFFDNPNAISVSEANQWTDYLTANKITSHAYGIGTDLNTNQLNLVAYDGFTSSNTDAITVADVSQLPPVMLQSVIKPIEGSVVSSGNGAGFGADGGLVSAISINGVTFSFDGSTVQQSAYSSDVSAVINYHTNVLSIYIDNKHSLVIDLDDGSYRFYGAADETPQRIEFGYTLTDNDGDSSSSTMTFVTGYDINSTLDAVDTVHVYNDGDSVQWSSVPVDIASTSSSVDYSENGLVVNVGAGGDDVFLGDGDDVILLGDSHIEGLDDNATAAQKQAAAQEVMEAFGSGHDSDWLVDADDEDSALNISAASNAYVDIAHGGGGDDYIYGEGGVDLIFGGSGNDHLFGGDGNDTLRGGTGDDVLNGGAGDDILVGGLGNDILTGGEGNDLFVFDGEFQNDHEYKHQMDVITDFHQGDKLDLSLMMEDLGSDSMEDLLAHVNVKVEDNDIELTFETGTGEDSHSQSIVLSGSASQFGLNDQSSSSDITSMLLSDIIKHDPTNS</sequence>
<feature type="compositionally biased region" description="Polar residues" evidence="1">
    <location>
        <begin position="4886"/>
        <end position="4897"/>
    </location>
</feature>
<feature type="compositionally biased region" description="Polar residues" evidence="1">
    <location>
        <begin position="782"/>
        <end position="800"/>
    </location>
</feature>
<evidence type="ECO:0000259" key="3">
    <source>
        <dbReference type="PROSITE" id="PS50268"/>
    </source>
</evidence>
<feature type="compositionally biased region" description="Polar residues" evidence="1">
    <location>
        <begin position="897"/>
        <end position="910"/>
    </location>
</feature>
<feature type="region of interest" description="Disordered" evidence="1">
    <location>
        <begin position="775"/>
        <end position="800"/>
    </location>
</feature>
<feature type="compositionally biased region" description="Polar residues" evidence="1">
    <location>
        <begin position="1430"/>
        <end position="1448"/>
    </location>
</feature>
<dbReference type="RefSeq" id="WP_218562942.1">
    <property type="nucleotide sequence ID" value="NZ_CP076643.1"/>
</dbReference>
<feature type="region of interest" description="Disordered" evidence="1">
    <location>
        <begin position="1748"/>
        <end position="1772"/>
    </location>
</feature>
<keyword evidence="5" id="KW-1185">Reference proteome</keyword>
<feature type="compositionally biased region" description="Polar residues" evidence="1">
    <location>
        <begin position="5102"/>
        <end position="5120"/>
    </location>
</feature>
<feature type="compositionally biased region" description="Polar residues" evidence="1">
    <location>
        <begin position="6343"/>
        <end position="6354"/>
    </location>
</feature>
<dbReference type="PROSITE" id="PS50268">
    <property type="entry name" value="CADHERIN_2"/>
    <property type="match status" value="1"/>
</dbReference>
<dbReference type="NCBIfam" id="NF033510">
    <property type="entry name" value="Ca_tandemer"/>
    <property type="match status" value="20"/>
</dbReference>
<feature type="compositionally biased region" description="Polar residues" evidence="1">
    <location>
        <begin position="4454"/>
        <end position="4474"/>
    </location>
</feature>
<dbReference type="CDD" id="cd00198">
    <property type="entry name" value="vWFA"/>
    <property type="match status" value="1"/>
</dbReference>
<feature type="compositionally biased region" description="Polar residues" evidence="1">
    <location>
        <begin position="1754"/>
        <end position="1772"/>
    </location>
</feature>
<dbReference type="PROSITE" id="PS50234">
    <property type="entry name" value="VWFA"/>
    <property type="match status" value="1"/>
</dbReference>
<dbReference type="GO" id="GO:0007156">
    <property type="term" value="P:homophilic cell adhesion via plasma membrane adhesion molecules"/>
    <property type="evidence" value="ECO:0007669"/>
    <property type="project" value="InterPro"/>
</dbReference>